<dbReference type="Proteomes" id="UP001258017">
    <property type="component" value="Unassembled WGS sequence"/>
</dbReference>
<evidence type="ECO:0000256" key="1">
    <source>
        <dbReference type="SAM" id="MobiDB-lite"/>
    </source>
</evidence>
<proteinExistence type="predicted"/>
<feature type="region of interest" description="Disordered" evidence="1">
    <location>
        <begin position="23"/>
        <end position="62"/>
    </location>
</feature>
<dbReference type="EMBL" id="JAIFRP010000002">
    <property type="protein sequence ID" value="KAK2588962.1"/>
    <property type="molecule type" value="Genomic_DNA"/>
</dbReference>
<reference evidence="2" key="1">
    <citation type="submission" date="2021-08" db="EMBL/GenBank/DDBJ databases">
        <authorList>
            <person name="Misof B."/>
            <person name="Oliver O."/>
            <person name="Podsiadlowski L."/>
            <person name="Donath A."/>
            <person name="Peters R."/>
            <person name="Mayer C."/>
            <person name="Rust J."/>
            <person name="Gunkel S."/>
            <person name="Lesny P."/>
            <person name="Martin S."/>
            <person name="Oeyen J.P."/>
            <person name="Petersen M."/>
            <person name="Panagiotis P."/>
            <person name="Wilbrandt J."/>
            <person name="Tanja T."/>
        </authorList>
    </citation>
    <scope>NUCLEOTIDE SEQUENCE</scope>
    <source>
        <strain evidence="2">GBR_01_08_01A</strain>
        <tissue evidence="2">Thorax + abdomen</tissue>
    </source>
</reference>
<keyword evidence="3" id="KW-1185">Reference proteome</keyword>
<sequence>MLQRIYHEREVCHDANKCHSALSMGLGKLTRPSSQTTKRHRKKRRRKKDGVDKKNVKTSSKLDPLGCRNKFYIYHSVKDTTLNRFRKGYFWK</sequence>
<evidence type="ECO:0000313" key="2">
    <source>
        <dbReference type="EMBL" id="KAK2588962.1"/>
    </source>
</evidence>
<protein>
    <submittedName>
        <fullName evidence="2">Uncharacterized protein</fullName>
    </submittedName>
</protein>
<dbReference type="AlphaFoldDB" id="A0AAD9VX04"/>
<comment type="caution">
    <text evidence="2">The sequence shown here is derived from an EMBL/GenBank/DDBJ whole genome shotgun (WGS) entry which is preliminary data.</text>
</comment>
<feature type="compositionally biased region" description="Basic residues" evidence="1">
    <location>
        <begin position="37"/>
        <end position="48"/>
    </location>
</feature>
<accession>A0AAD9VX04</accession>
<name>A0AAD9VX04_9HYME</name>
<organism evidence="2 3">
    <name type="scientific">Odynerus spinipes</name>
    <dbReference type="NCBI Taxonomy" id="1348599"/>
    <lineage>
        <taxon>Eukaryota</taxon>
        <taxon>Metazoa</taxon>
        <taxon>Ecdysozoa</taxon>
        <taxon>Arthropoda</taxon>
        <taxon>Hexapoda</taxon>
        <taxon>Insecta</taxon>
        <taxon>Pterygota</taxon>
        <taxon>Neoptera</taxon>
        <taxon>Endopterygota</taxon>
        <taxon>Hymenoptera</taxon>
        <taxon>Apocrita</taxon>
        <taxon>Aculeata</taxon>
        <taxon>Vespoidea</taxon>
        <taxon>Vespidae</taxon>
        <taxon>Eumeninae</taxon>
        <taxon>Odynerus</taxon>
    </lineage>
</organism>
<gene>
    <name evidence="2" type="ORF">KPH14_001816</name>
</gene>
<reference evidence="2" key="2">
    <citation type="journal article" date="2023" name="Commun. Biol.">
        <title>Intrasexual cuticular hydrocarbon dimorphism in a wasp sheds light on hydrocarbon biosynthesis genes in Hymenoptera.</title>
        <authorList>
            <person name="Moris V.C."/>
            <person name="Podsiadlowski L."/>
            <person name="Martin S."/>
            <person name="Oeyen J.P."/>
            <person name="Donath A."/>
            <person name="Petersen M."/>
            <person name="Wilbrandt J."/>
            <person name="Misof B."/>
            <person name="Liedtke D."/>
            <person name="Thamm M."/>
            <person name="Scheiner R."/>
            <person name="Schmitt T."/>
            <person name="Niehuis O."/>
        </authorList>
    </citation>
    <scope>NUCLEOTIDE SEQUENCE</scope>
    <source>
        <strain evidence="2">GBR_01_08_01A</strain>
    </source>
</reference>
<evidence type="ECO:0000313" key="3">
    <source>
        <dbReference type="Proteomes" id="UP001258017"/>
    </source>
</evidence>